<dbReference type="Proteomes" id="UP000053477">
    <property type="component" value="Unassembled WGS sequence"/>
</dbReference>
<evidence type="ECO:0000313" key="1">
    <source>
        <dbReference type="EMBL" id="KLO12466.1"/>
    </source>
</evidence>
<dbReference type="AlphaFoldDB" id="A0A0H2S6M0"/>
<proteinExistence type="predicted"/>
<reference evidence="1 2" key="1">
    <citation type="submission" date="2015-04" db="EMBL/GenBank/DDBJ databases">
        <title>Complete genome sequence of Schizopora paradoxa KUC8140, a cosmopolitan wood degrader in East Asia.</title>
        <authorList>
            <consortium name="DOE Joint Genome Institute"/>
            <person name="Min B."/>
            <person name="Park H."/>
            <person name="Jang Y."/>
            <person name="Kim J.-J."/>
            <person name="Kim K.H."/>
            <person name="Pangilinan J."/>
            <person name="Lipzen A."/>
            <person name="Riley R."/>
            <person name="Grigoriev I.V."/>
            <person name="Spatafora J.W."/>
            <person name="Choi I.-G."/>
        </authorList>
    </citation>
    <scope>NUCLEOTIDE SEQUENCE [LARGE SCALE GENOMIC DNA]</scope>
    <source>
        <strain evidence="1 2">KUC8140</strain>
    </source>
</reference>
<accession>A0A0H2S6M0</accession>
<dbReference type="EMBL" id="KQ085977">
    <property type="protein sequence ID" value="KLO12466.1"/>
    <property type="molecule type" value="Genomic_DNA"/>
</dbReference>
<protein>
    <submittedName>
        <fullName evidence="1">Uncharacterized protein</fullName>
    </submittedName>
</protein>
<keyword evidence="2" id="KW-1185">Reference proteome</keyword>
<organism evidence="1 2">
    <name type="scientific">Schizopora paradoxa</name>
    <dbReference type="NCBI Taxonomy" id="27342"/>
    <lineage>
        <taxon>Eukaryota</taxon>
        <taxon>Fungi</taxon>
        <taxon>Dikarya</taxon>
        <taxon>Basidiomycota</taxon>
        <taxon>Agaricomycotina</taxon>
        <taxon>Agaricomycetes</taxon>
        <taxon>Hymenochaetales</taxon>
        <taxon>Schizoporaceae</taxon>
        <taxon>Schizopora</taxon>
    </lineage>
</organism>
<evidence type="ECO:0000313" key="2">
    <source>
        <dbReference type="Proteomes" id="UP000053477"/>
    </source>
</evidence>
<gene>
    <name evidence="1" type="ORF">SCHPADRAFT_998135</name>
</gene>
<sequence length="151" mass="17500">MPLERNLKVLGDVNVSLSRCSGCEASPSSFARNLERAMFSKRFMVVSECNLDVLRGYLGQDDCIWKLPSANGRKRWGFFVDYEHYLRKQYIKWLERDMLDRYAKGFGDTERATTDLTLHQYAEASLVNKLIFTNKGTSSRLLTSTRLRFPL</sequence>
<dbReference type="InParanoid" id="A0A0H2S6M0"/>
<name>A0A0H2S6M0_9AGAM</name>